<gene>
    <name evidence="2" type="ORF">D6201_08335</name>
</gene>
<organism evidence="2 3">
    <name type="scientific">Aurantiacibacter aquimixticola</name>
    <dbReference type="NCBI Taxonomy" id="1958945"/>
    <lineage>
        <taxon>Bacteria</taxon>
        <taxon>Pseudomonadati</taxon>
        <taxon>Pseudomonadota</taxon>
        <taxon>Alphaproteobacteria</taxon>
        <taxon>Sphingomonadales</taxon>
        <taxon>Erythrobacteraceae</taxon>
        <taxon>Aurantiacibacter</taxon>
    </lineage>
</organism>
<feature type="transmembrane region" description="Helical" evidence="1">
    <location>
        <begin position="40"/>
        <end position="57"/>
    </location>
</feature>
<protein>
    <submittedName>
        <fullName evidence="2">Uncharacterized protein</fullName>
    </submittedName>
</protein>
<evidence type="ECO:0000313" key="3">
    <source>
        <dbReference type="Proteomes" id="UP000285232"/>
    </source>
</evidence>
<keyword evidence="1" id="KW-0812">Transmembrane</keyword>
<name>A0A419RU93_9SPHN</name>
<feature type="transmembrane region" description="Helical" evidence="1">
    <location>
        <begin position="6"/>
        <end position="28"/>
    </location>
</feature>
<proteinExistence type="predicted"/>
<sequence>MDNETFRVVAVAILAIAALISVTRGALLIKSGDKHAGSRFMLMGAALLMLTTVVLILQKG</sequence>
<keyword evidence="3" id="KW-1185">Reference proteome</keyword>
<reference evidence="2 3" key="1">
    <citation type="journal article" date="2017" name="Int. J. Syst. Evol. Microbiol.">
        <title>Erythrobacter aquimixticola sp. nov., isolated from the junction between the ocean and a freshwater spring.</title>
        <authorList>
            <person name="Park S."/>
            <person name="Jung Y.T."/>
            <person name="Choi S.J."/>
            <person name="Yoon J.H."/>
        </authorList>
    </citation>
    <scope>NUCLEOTIDE SEQUENCE [LARGE SCALE GENOMIC DNA]</scope>
    <source>
        <strain evidence="2 3">JSSK-14</strain>
    </source>
</reference>
<evidence type="ECO:0000313" key="2">
    <source>
        <dbReference type="EMBL" id="RJY09361.1"/>
    </source>
</evidence>
<dbReference type="RefSeq" id="WP_120048369.1">
    <property type="nucleotide sequence ID" value="NZ_RAHX01000001.1"/>
</dbReference>
<accession>A0A419RU93</accession>
<keyword evidence="1" id="KW-1133">Transmembrane helix</keyword>
<dbReference type="EMBL" id="RAHX01000001">
    <property type="protein sequence ID" value="RJY09361.1"/>
    <property type="molecule type" value="Genomic_DNA"/>
</dbReference>
<dbReference type="AlphaFoldDB" id="A0A419RU93"/>
<dbReference type="Proteomes" id="UP000285232">
    <property type="component" value="Unassembled WGS sequence"/>
</dbReference>
<keyword evidence="1" id="KW-0472">Membrane</keyword>
<evidence type="ECO:0000256" key="1">
    <source>
        <dbReference type="SAM" id="Phobius"/>
    </source>
</evidence>
<comment type="caution">
    <text evidence="2">The sequence shown here is derived from an EMBL/GenBank/DDBJ whole genome shotgun (WGS) entry which is preliminary data.</text>
</comment>